<feature type="region of interest" description="Disordered" evidence="2">
    <location>
        <begin position="94"/>
        <end position="114"/>
    </location>
</feature>
<dbReference type="Pfam" id="PF01429">
    <property type="entry name" value="MBD"/>
    <property type="match status" value="1"/>
</dbReference>
<evidence type="ECO:0000256" key="2">
    <source>
        <dbReference type="SAM" id="MobiDB-lite"/>
    </source>
</evidence>
<accession>A0A0M3J7W9</accession>
<dbReference type="PROSITE" id="PS50982">
    <property type="entry name" value="MBD"/>
    <property type="match status" value="1"/>
</dbReference>
<dbReference type="GO" id="GO:0003677">
    <property type="term" value="F:DNA binding"/>
    <property type="evidence" value="ECO:0007669"/>
    <property type="project" value="InterPro"/>
</dbReference>
<reference evidence="6" key="1">
    <citation type="submission" date="2017-02" db="UniProtKB">
        <authorList>
            <consortium name="WormBaseParasite"/>
        </authorList>
    </citation>
    <scope>IDENTIFICATION</scope>
</reference>
<dbReference type="GO" id="GO:0005634">
    <property type="term" value="C:nucleus"/>
    <property type="evidence" value="ECO:0007669"/>
    <property type="project" value="UniProtKB-SubCell"/>
</dbReference>
<dbReference type="PANTHER" id="PTHR45915:SF2">
    <property type="entry name" value="TOUTATIS, ISOFORM E"/>
    <property type="match status" value="1"/>
</dbReference>
<proteinExistence type="predicted"/>
<dbReference type="PANTHER" id="PTHR45915">
    <property type="entry name" value="TRANSCRIPTION INTERMEDIARY FACTOR"/>
    <property type="match status" value="1"/>
</dbReference>
<dbReference type="GO" id="GO:0000785">
    <property type="term" value="C:chromatin"/>
    <property type="evidence" value="ECO:0007669"/>
    <property type="project" value="TreeGrafter"/>
</dbReference>
<dbReference type="Gene3D" id="3.30.890.10">
    <property type="entry name" value="Methyl-cpg-binding Protein 2, Chain A"/>
    <property type="match status" value="1"/>
</dbReference>
<keyword evidence="5" id="KW-1185">Reference proteome</keyword>
<evidence type="ECO:0000313" key="4">
    <source>
        <dbReference type="EMBL" id="VDK21822.1"/>
    </source>
</evidence>
<feature type="compositionally biased region" description="Polar residues" evidence="2">
    <location>
        <begin position="95"/>
        <end position="114"/>
    </location>
</feature>
<evidence type="ECO:0000313" key="6">
    <source>
        <dbReference type="WBParaSite" id="ASIM_0000366701-mRNA-1"/>
    </source>
</evidence>
<organism evidence="6">
    <name type="scientific">Anisakis simplex</name>
    <name type="common">Herring worm</name>
    <dbReference type="NCBI Taxonomy" id="6269"/>
    <lineage>
        <taxon>Eukaryota</taxon>
        <taxon>Metazoa</taxon>
        <taxon>Ecdysozoa</taxon>
        <taxon>Nematoda</taxon>
        <taxon>Chromadorea</taxon>
        <taxon>Rhabditida</taxon>
        <taxon>Spirurina</taxon>
        <taxon>Ascaridomorpha</taxon>
        <taxon>Ascaridoidea</taxon>
        <taxon>Anisakidae</taxon>
        <taxon>Anisakis</taxon>
        <taxon>Anisakis simplex complex</taxon>
    </lineage>
</organism>
<evidence type="ECO:0000259" key="3">
    <source>
        <dbReference type="PROSITE" id="PS50982"/>
    </source>
</evidence>
<evidence type="ECO:0000256" key="1">
    <source>
        <dbReference type="ARBA" id="ARBA00004123"/>
    </source>
</evidence>
<dbReference type="EMBL" id="UYRR01005479">
    <property type="protein sequence ID" value="VDK21822.1"/>
    <property type="molecule type" value="Genomic_DNA"/>
</dbReference>
<sequence>WRRQTCIRSISATGVRGDVIYYAPCGKRLGSYAEVIRYLNKRNITSICRDHFSFSCKIIVGEFIIIRQSADGSDKAITKISEDEVLTEIARLSGVSGSRKASNASGEHPSKTNG</sequence>
<dbReference type="Proteomes" id="UP000267096">
    <property type="component" value="Unassembled WGS sequence"/>
</dbReference>
<gene>
    <name evidence="4" type="ORF">ASIM_LOCUS3502</name>
</gene>
<protein>
    <submittedName>
        <fullName evidence="6">MBD domain-containing protein</fullName>
    </submittedName>
</protein>
<dbReference type="WBParaSite" id="ASIM_0000366701-mRNA-1">
    <property type="protein sequence ID" value="ASIM_0000366701-mRNA-1"/>
    <property type="gene ID" value="ASIM_0000366701"/>
</dbReference>
<name>A0A0M3J7W9_ANISI</name>
<dbReference type="OrthoDB" id="784962at2759"/>
<comment type="subcellular location">
    <subcellularLocation>
        <location evidence="1">Nucleus</location>
    </subcellularLocation>
</comment>
<dbReference type="SMART" id="SM00391">
    <property type="entry name" value="MBD"/>
    <property type="match status" value="1"/>
</dbReference>
<dbReference type="InterPro" id="IPR001739">
    <property type="entry name" value="Methyl_CpG_DNA-bd"/>
</dbReference>
<reference evidence="4 5" key="2">
    <citation type="submission" date="2018-11" db="EMBL/GenBank/DDBJ databases">
        <authorList>
            <consortium name="Pathogen Informatics"/>
        </authorList>
    </citation>
    <scope>NUCLEOTIDE SEQUENCE [LARGE SCALE GENOMIC DNA]</scope>
</reference>
<dbReference type="InterPro" id="IPR016177">
    <property type="entry name" value="DNA-bd_dom_sf"/>
</dbReference>
<dbReference type="AlphaFoldDB" id="A0A0M3J7W9"/>
<evidence type="ECO:0000313" key="5">
    <source>
        <dbReference type="Proteomes" id="UP000267096"/>
    </source>
</evidence>
<dbReference type="SUPFAM" id="SSF54171">
    <property type="entry name" value="DNA-binding domain"/>
    <property type="match status" value="1"/>
</dbReference>
<feature type="domain" description="MBD" evidence="3">
    <location>
        <begin position="1"/>
        <end position="59"/>
    </location>
</feature>